<keyword evidence="2" id="KW-1185">Reference proteome</keyword>
<dbReference type="RefSeq" id="WP_154819722.1">
    <property type="nucleotide sequence ID" value="NZ_CP140152.1"/>
</dbReference>
<organism evidence="1 2">
    <name type="scientific">Duganella zoogloeoides</name>
    <dbReference type="NCBI Taxonomy" id="75659"/>
    <lineage>
        <taxon>Bacteria</taxon>
        <taxon>Pseudomonadati</taxon>
        <taxon>Pseudomonadota</taxon>
        <taxon>Betaproteobacteria</taxon>
        <taxon>Burkholderiales</taxon>
        <taxon>Oxalobacteraceae</taxon>
        <taxon>Telluria group</taxon>
        <taxon>Duganella</taxon>
    </lineage>
</organism>
<accession>A0ABZ0XSQ4</accession>
<gene>
    <name evidence="1" type="ORF">SR858_17030</name>
</gene>
<evidence type="ECO:0000313" key="2">
    <source>
        <dbReference type="Proteomes" id="UP001326110"/>
    </source>
</evidence>
<reference evidence="1 2" key="1">
    <citation type="submission" date="2023-11" db="EMBL/GenBank/DDBJ databases">
        <title>MicrobeMod: A computational toolkit for identifying prokaryotic methylation and restriction-modification with nanopore sequencing.</title>
        <authorList>
            <person name="Crits-Christoph A."/>
            <person name="Kang S.C."/>
            <person name="Lee H."/>
            <person name="Ostrov N."/>
        </authorList>
    </citation>
    <scope>NUCLEOTIDE SEQUENCE [LARGE SCALE GENOMIC DNA]</scope>
    <source>
        <strain evidence="1 2">ATCC 25935</strain>
    </source>
</reference>
<dbReference type="Proteomes" id="UP001326110">
    <property type="component" value="Chromosome"/>
</dbReference>
<proteinExistence type="predicted"/>
<name>A0ABZ0XSQ4_9BURK</name>
<dbReference type="GeneID" id="43166949"/>
<protein>
    <submittedName>
        <fullName evidence="1">Uncharacterized protein</fullName>
    </submittedName>
</protein>
<evidence type="ECO:0000313" key="1">
    <source>
        <dbReference type="EMBL" id="WQH02770.1"/>
    </source>
</evidence>
<dbReference type="EMBL" id="CP140152">
    <property type="protein sequence ID" value="WQH02770.1"/>
    <property type="molecule type" value="Genomic_DNA"/>
</dbReference>
<sequence>MASQHGIAGFHFDVNFEELDRGWGEVTEDGAGKEMRCVVNAANVLSKKIIERSATRIGEKSQEGIMERGVGCGK</sequence>